<sequence>MSTASIADKAQLPPIQPIRQTAPVVRDADGDKDKEGAEQAAEANKPSSEPLPLDPNKGRNLNITV</sequence>
<keyword evidence="3" id="KW-1185">Reference proteome</keyword>
<gene>
    <name evidence="2" type="ORF">CU669_05195</name>
</gene>
<protein>
    <submittedName>
        <fullName evidence="2">Uncharacterized protein</fullName>
    </submittedName>
</protein>
<proteinExistence type="predicted"/>
<feature type="region of interest" description="Disordered" evidence="1">
    <location>
        <begin position="1"/>
        <end position="65"/>
    </location>
</feature>
<comment type="caution">
    <text evidence="2">The sequence shown here is derived from an EMBL/GenBank/DDBJ whole genome shotgun (WGS) entry which is preliminary data.</text>
</comment>
<feature type="compositionally biased region" description="Basic and acidic residues" evidence="1">
    <location>
        <begin position="26"/>
        <end position="37"/>
    </location>
</feature>
<reference evidence="2 3" key="1">
    <citation type="submission" date="2017-11" db="EMBL/GenBank/DDBJ databases">
        <title>Draft genome sequence of magnetotactic bacterium Magnetospirillum kuznetsovii LBB-42.</title>
        <authorList>
            <person name="Grouzdev D.S."/>
            <person name="Rysina M.S."/>
            <person name="Baslerov R.V."/>
            <person name="Koziaeva V."/>
        </authorList>
    </citation>
    <scope>NUCLEOTIDE SEQUENCE [LARGE SCALE GENOMIC DNA]</scope>
    <source>
        <strain evidence="2 3">LBB-42</strain>
    </source>
</reference>
<evidence type="ECO:0000256" key="1">
    <source>
        <dbReference type="SAM" id="MobiDB-lite"/>
    </source>
</evidence>
<evidence type="ECO:0000313" key="2">
    <source>
        <dbReference type="EMBL" id="RAU22788.1"/>
    </source>
</evidence>
<dbReference type="RefSeq" id="WP_112142771.1">
    <property type="nucleotide sequence ID" value="NZ_PGTO01000003.1"/>
</dbReference>
<organism evidence="2 3">
    <name type="scientific">Paramagnetospirillum kuznetsovii</name>
    <dbReference type="NCBI Taxonomy" id="2053833"/>
    <lineage>
        <taxon>Bacteria</taxon>
        <taxon>Pseudomonadati</taxon>
        <taxon>Pseudomonadota</taxon>
        <taxon>Alphaproteobacteria</taxon>
        <taxon>Rhodospirillales</taxon>
        <taxon>Magnetospirillaceae</taxon>
        <taxon>Paramagnetospirillum</taxon>
    </lineage>
</organism>
<dbReference type="EMBL" id="PGTO01000003">
    <property type="protein sequence ID" value="RAU22788.1"/>
    <property type="molecule type" value="Genomic_DNA"/>
</dbReference>
<evidence type="ECO:0000313" key="3">
    <source>
        <dbReference type="Proteomes" id="UP000251075"/>
    </source>
</evidence>
<accession>A0A364P0B9</accession>
<dbReference type="AlphaFoldDB" id="A0A364P0B9"/>
<dbReference type="Proteomes" id="UP000251075">
    <property type="component" value="Unassembled WGS sequence"/>
</dbReference>
<name>A0A364P0B9_9PROT</name>